<evidence type="ECO:0000256" key="1">
    <source>
        <dbReference type="SAM" id="MobiDB-lite"/>
    </source>
</evidence>
<protein>
    <submittedName>
        <fullName evidence="2">Uncharacterized protein</fullName>
    </submittedName>
</protein>
<reference evidence="2 3" key="1">
    <citation type="submission" date="2014-03" db="EMBL/GenBank/DDBJ databases">
        <title>Draft genome of the hookworm Oesophagostomum dentatum.</title>
        <authorList>
            <person name="Mitreva M."/>
        </authorList>
    </citation>
    <scope>NUCLEOTIDE SEQUENCE [LARGE SCALE GENOMIC DNA]</scope>
    <source>
        <strain evidence="2 3">OD-Hann</strain>
    </source>
</reference>
<feature type="region of interest" description="Disordered" evidence="1">
    <location>
        <begin position="1"/>
        <end position="33"/>
    </location>
</feature>
<keyword evidence="3" id="KW-1185">Reference proteome</keyword>
<dbReference type="AlphaFoldDB" id="A0A0B1SIJ6"/>
<sequence length="183" mass="20301">MSESPSSTEPEQPSEEGEPKDAAVHSQKRHSKRVSIVPLHIHLDRRGSTHPLLEHQILSNASLHHHNHLSPRKSLAYGLSNRRGSTMETTIGNLLPNFHSKRKSIAVGMLLNKRDSVMEGAGEILPTRRGSMAVSPHSHRRPSSVLVAGPSGRRLSVQQNDDAIHLALVNRRRSSLHPKHFLI</sequence>
<dbReference type="Proteomes" id="UP000053660">
    <property type="component" value="Unassembled WGS sequence"/>
</dbReference>
<accession>A0A0B1SIJ6</accession>
<evidence type="ECO:0000313" key="2">
    <source>
        <dbReference type="EMBL" id="KHJ83040.1"/>
    </source>
</evidence>
<evidence type="ECO:0000313" key="3">
    <source>
        <dbReference type="Proteomes" id="UP000053660"/>
    </source>
</evidence>
<organism evidence="2 3">
    <name type="scientific">Oesophagostomum dentatum</name>
    <name type="common">Nodular worm</name>
    <dbReference type="NCBI Taxonomy" id="61180"/>
    <lineage>
        <taxon>Eukaryota</taxon>
        <taxon>Metazoa</taxon>
        <taxon>Ecdysozoa</taxon>
        <taxon>Nematoda</taxon>
        <taxon>Chromadorea</taxon>
        <taxon>Rhabditida</taxon>
        <taxon>Rhabditina</taxon>
        <taxon>Rhabditomorpha</taxon>
        <taxon>Strongyloidea</taxon>
        <taxon>Strongylidae</taxon>
        <taxon>Oesophagostomum</taxon>
    </lineage>
</organism>
<dbReference type="OrthoDB" id="10524954at2759"/>
<feature type="compositionally biased region" description="Low complexity" evidence="1">
    <location>
        <begin position="1"/>
        <end position="11"/>
    </location>
</feature>
<proteinExistence type="predicted"/>
<gene>
    <name evidence="2" type="ORF">OESDEN_17264</name>
</gene>
<name>A0A0B1SIJ6_OESDE</name>
<dbReference type="EMBL" id="KN575574">
    <property type="protein sequence ID" value="KHJ83040.1"/>
    <property type="molecule type" value="Genomic_DNA"/>
</dbReference>